<organism evidence="2">
    <name type="scientific">Salmonella enterica</name>
    <name type="common">Salmonella choleraesuis</name>
    <dbReference type="NCBI Taxonomy" id="28901"/>
    <lineage>
        <taxon>Bacteria</taxon>
        <taxon>Pseudomonadati</taxon>
        <taxon>Pseudomonadota</taxon>
        <taxon>Gammaproteobacteria</taxon>
        <taxon>Enterobacterales</taxon>
        <taxon>Enterobacteriaceae</taxon>
        <taxon>Salmonella</taxon>
    </lineage>
</organism>
<dbReference type="EMBL" id="CP079839">
    <property type="protein sequence ID" value="QXX13563.1"/>
    <property type="molecule type" value="Genomic_DNA"/>
</dbReference>
<accession>A0A8F7UFT2</accession>
<sequence>MCKIKTVSEYIEIINSMERTGSLYRGQCDINFKLTPSIFRNIENEIAKNKKQIMDELENGGISDEDHETLLSMLIPSTKEVLKKREISAIRIFMAESAPYLNQPVESYLEILALAQHHGLPTRLLDWSLSPLVALYFSVETNGANDAVVYILKNSQWIDETEFKKHSTLGIEDYLDKIDNEMINNIFMPKHITPRIKSQQGVFSIHSLNAPEFQPSEIEKITIDGNYRKEIRNELRQLGIGERTIYPDLYGLCKELKALKLECND</sequence>
<protein>
    <submittedName>
        <fullName evidence="2">FRG domain-containing protein</fullName>
    </submittedName>
</protein>
<gene>
    <name evidence="2" type="ORF">JMJ87_09840</name>
</gene>
<dbReference type="Pfam" id="PF08867">
    <property type="entry name" value="FRG"/>
    <property type="match status" value="1"/>
</dbReference>
<dbReference type="RefSeq" id="WP_079797959.1">
    <property type="nucleotide sequence ID" value="NZ_CP079839.1"/>
</dbReference>
<name>A0A8F7UFT2_SALER</name>
<evidence type="ECO:0000259" key="1">
    <source>
        <dbReference type="SMART" id="SM00901"/>
    </source>
</evidence>
<dbReference type="InterPro" id="IPR014966">
    <property type="entry name" value="FRG-dom"/>
</dbReference>
<feature type="domain" description="FRG" evidence="1">
    <location>
        <begin position="18"/>
        <end position="150"/>
    </location>
</feature>
<dbReference type="AlphaFoldDB" id="A0A8F7UFT2"/>
<proteinExistence type="predicted"/>
<evidence type="ECO:0000313" key="2">
    <source>
        <dbReference type="EMBL" id="QXX13563.1"/>
    </source>
</evidence>
<reference evidence="2" key="1">
    <citation type="submission" date="2021-07" db="EMBL/GenBank/DDBJ databases">
        <title>Whole-Genome Sequences of non-enterica strains of Salmonella enterica isolated from poultry houses.</title>
        <authorList>
            <person name="Lamas A."/>
            <person name="Regal P."/>
            <person name="Miranda J.M."/>
            <person name="Vazquez B."/>
            <person name="Cepeda A."/>
            <person name="Franco C.M."/>
        </authorList>
    </citation>
    <scope>NUCLEOTIDE SEQUENCE</scope>
    <source>
        <strain evidence="2">LHICA_E3</strain>
    </source>
</reference>
<dbReference type="SMART" id="SM00901">
    <property type="entry name" value="FRG"/>
    <property type="match status" value="1"/>
</dbReference>